<evidence type="ECO:0000313" key="3">
    <source>
        <dbReference type="EMBL" id="ABF86986.1"/>
    </source>
</evidence>
<dbReference type="Proteomes" id="UP000002402">
    <property type="component" value="Chromosome"/>
</dbReference>
<sequence length="478" mass="49415">MVRPPPALPGRVEHVQQGLLRTVEAPAPRLRQLVHGVEPGVHHLAALEHGAHGRVDMRGPRHRGGPRYSAASFTAATMVFVSTVFFTGPPVSPEGRGRTLALDPLELRLGPGCWPGTGLPGWFRVRGRAPCVRGIPPAPCEPSSRGAQGGAARQRRCRPAARPGTGQKSARRVFDGNDIRLEWGASRMSAFLDTILAFPTAIFTIVLGVVMTYWLFVIAGAVGIDLFDGDITLESGGKALSGAIEGGGKALGGAIEGGGKALGGAIEGGGKALSGAIEGGGKALGGAKALGAHDADFDVDGGGVLAAMGFAGIPITVSVSFVAFIAWLLSVVSAQPLHEALGGMMPSWLLSSGLGLACFAAGTVTAGFAVRPLRPVFVTRRAPGRDALMGRVCTISSGSVTAKTGHATFEDGGAGVILNVVCAKPNELKRGQPALILAYDAERRVYEVEPVDWLLPEEMEQLQDPARAAALARVKARG</sequence>
<proteinExistence type="predicted"/>
<accession>Q1D6G3</accession>
<protein>
    <recommendedName>
        <fullName evidence="5">DUF1449 family protein</fullName>
    </recommendedName>
</protein>
<feature type="transmembrane region" description="Helical" evidence="2">
    <location>
        <begin position="195"/>
        <end position="216"/>
    </location>
</feature>
<dbReference type="KEGG" id="mxa:MXAN_3570"/>
<dbReference type="eggNOG" id="ENOG5030X71">
    <property type="taxonomic scope" value="Bacteria"/>
</dbReference>
<keyword evidence="4" id="KW-1185">Reference proteome</keyword>
<feature type="transmembrane region" description="Helical" evidence="2">
    <location>
        <begin position="304"/>
        <end position="328"/>
    </location>
</feature>
<dbReference type="STRING" id="246197.MXAN_3570"/>
<evidence type="ECO:0000313" key="4">
    <source>
        <dbReference type="Proteomes" id="UP000002402"/>
    </source>
</evidence>
<feature type="region of interest" description="Disordered" evidence="1">
    <location>
        <begin position="141"/>
        <end position="169"/>
    </location>
</feature>
<dbReference type="EnsemblBacteria" id="ABF86986">
    <property type="protein sequence ID" value="ABF86986"/>
    <property type="gene ID" value="MXAN_3570"/>
</dbReference>
<dbReference type="EMBL" id="CP000113">
    <property type="protein sequence ID" value="ABF86986.1"/>
    <property type="molecule type" value="Genomic_DNA"/>
</dbReference>
<keyword evidence="2" id="KW-1133">Transmembrane helix</keyword>
<dbReference type="HOGENOM" id="CLU_570878_0_0_7"/>
<feature type="transmembrane region" description="Helical" evidence="2">
    <location>
        <begin position="348"/>
        <end position="370"/>
    </location>
</feature>
<keyword evidence="2" id="KW-0812">Transmembrane</keyword>
<evidence type="ECO:0008006" key="5">
    <source>
        <dbReference type="Google" id="ProtNLM"/>
    </source>
</evidence>
<gene>
    <name evidence="3" type="ordered locus">MXAN_3570</name>
</gene>
<evidence type="ECO:0000256" key="1">
    <source>
        <dbReference type="SAM" id="MobiDB-lite"/>
    </source>
</evidence>
<dbReference type="AlphaFoldDB" id="Q1D6G3"/>
<reference evidence="3 4" key="1">
    <citation type="journal article" date="2006" name="Proc. Natl. Acad. Sci. U.S.A.">
        <title>Evolution of sensory complexity recorded in a myxobacterial genome.</title>
        <authorList>
            <person name="Goldman B.S."/>
            <person name="Nierman W.C."/>
            <person name="Kaiser D."/>
            <person name="Slater S.C."/>
            <person name="Durkin A.S."/>
            <person name="Eisen J.A."/>
            <person name="Ronning C.M."/>
            <person name="Barbazuk W.B."/>
            <person name="Blanchard M."/>
            <person name="Field C."/>
            <person name="Halling C."/>
            <person name="Hinkle G."/>
            <person name="Iartchuk O."/>
            <person name="Kim H.S."/>
            <person name="Mackenzie C."/>
            <person name="Madupu R."/>
            <person name="Miller N."/>
            <person name="Shvartsbeyn A."/>
            <person name="Sullivan S.A."/>
            <person name="Vaudin M."/>
            <person name="Wiegand R."/>
            <person name="Kaplan H.B."/>
        </authorList>
    </citation>
    <scope>NUCLEOTIDE SEQUENCE [LARGE SCALE GENOMIC DNA]</scope>
    <source>
        <strain evidence="4">DK1622</strain>
    </source>
</reference>
<keyword evidence="2" id="KW-0472">Membrane</keyword>
<organism evidence="3 4">
    <name type="scientific">Myxococcus xanthus (strain DK1622)</name>
    <dbReference type="NCBI Taxonomy" id="246197"/>
    <lineage>
        <taxon>Bacteria</taxon>
        <taxon>Pseudomonadati</taxon>
        <taxon>Myxococcota</taxon>
        <taxon>Myxococcia</taxon>
        <taxon>Myxococcales</taxon>
        <taxon>Cystobacterineae</taxon>
        <taxon>Myxococcaceae</taxon>
        <taxon>Myxococcus</taxon>
    </lineage>
</organism>
<name>Q1D6G3_MYXXD</name>
<evidence type="ECO:0000256" key="2">
    <source>
        <dbReference type="SAM" id="Phobius"/>
    </source>
</evidence>